<dbReference type="InterPro" id="IPR047218">
    <property type="entry name" value="YocR/YhdH-like"/>
</dbReference>
<feature type="transmembrane region" description="Helical" evidence="6">
    <location>
        <begin position="136"/>
        <end position="159"/>
    </location>
</feature>
<dbReference type="CDD" id="cd10336">
    <property type="entry name" value="SLC6sbd_Tyt1-Like"/>
    <property type="match status" value="1"/>
</dbReference>
<feature type="transmembrane region" description="Helical" evidence="6">
    <location>
        <begin position="92"/>
        <end position="116"/>
    </location>
</feature>
<dbReference type="PANTHER" id="PTHR42948">
    <property type="entry name" value="TRANSPORTER"/>
    <property type="match status" value="1"/>
</dbReference>
<dbReference type="PANTHER" id="PTHR42948:SF1">
    <property type="entry name" value="TRANSPORTER"/>
    <property type="match status" value="1"/>
</dbReference>
<name>A0A0A7EFM2_9GAMM</name>
<evidence type="ECO:0000313" key="8">
    <source>
        <dbReference type="Proteomes" id="UP000030341"/>
    </source>
</evidence>
<evidence type="ECO:0000256" key="6">
    <source>
        <dbReference type="SAM" id="Phobius"/>
    </source>
</evidence>
<dbReference type="RefSeq" id="WP_038641138.1">
    <property type="nucleotide sequence ID" value="NZ_CP009888.1"/>
</dbReference>
<dbReference type="GO" id="GO:0016020">
    <property type="term" value="C:membrane"/>
    <property type="evidence" value="ECO:0007669"/>
    <property type="project" value="UniProtKB-SubCell"/>
</dbReference>
<feature type="transmembrane region" description="Helical" evidence="6">
    <location>
        <begin position="305"/>
        <end position="330"/>
    </location>
</feature>
<feature type="transmembrane region" description="Helical" evidence="6">
    <location>
        <begin position="216"/>
        <end position="238"/>
    </location>
</feature>
<gene>
    <name evidence="7" type="ORF">OM33_09410</name>
</gene>
<evidence type="ECO:0000256" key="2">
    <source>
        <dbReference type="ARBA" id="ARBA00022448"/>
    </source>
</evidence>
<protein>
    <submittedName>
        <fullName evidence="7">Sodium-dependent transporter</fullName>
    </submittedName>
</protein>
<dbReference type="OrthoDB" id="9762833at2"/>
<evidence type="ECO:0000256" key="5">
    <source>
        <dbReference type="ARBA" id="ARBA00023136"/>
    </source>
</evidence>
<comment type="subcellular location">
    <subcellularLocation>
        <location evidence="1">Membrane</location>
        <topology evidence="1">Multi-pass membrane protein</topology>
    </subcellularLocation>
</comment>
<keyword evidence="5 6" id="KW-0472">Membrane</keyword>
<feature type="transmembrane region" description="Helical" evidence="6">
    <location>
        <begin position="250"/>
        <end position="271"/>
    </location>
</feature>
<dbReference type="PROSITE" id="PS50267">
    <property type="entry name" value="NA_NEUROTRAN_SYMP_3"/>
    <property type="match status" value="1"/>
</dbReference>
<dbReference type="Proteomes" id="UP000030341">
    <property type="component" value="Chromosome 1"/>
</dbReference>
<keyword evidence="8" id="KW-1185">Reference proteome</keyword>
<dbReference type="SUPFAM" id="SSF161070">
    <property type="entry name" value="SNF-like"/>
    <property type="match status" value="1"/>
</dbReference>
<dbReference type="HOGENOM" id="CLU_006855_3_4_6"/>
<dbReference type="Pfam" id="PF00209">
    <property type="entry name" value="SNF"/>
    <property type="match status" value="2"/>
</dbReference>
<sequence length="478" mass="51959">MSASREHFSSKLGFILAAAGSAVGIGNLVGFPVSATKNGGGAFLVVYALFVIFICLPVMMAEMAMGRSAQKDPLGAYNKLSNNSSKWRYPGFLAVLTPFMIGVFYMVITVWIFGYLVQAAMGNLDALANPSNFGQFINQTSVFYYMIGVGVLVNLILLGGVKQGIEKAAKVLMPALFVLLVALVAYVLTLDNASAGLRYYVVPDFSKVNASVLNGALSQAFFSLSLGMGILMTYASYISKKENIVGSAKMVAVTDSLVAFIAGLMVLPAIFSFNPNTNPAELSDSSVSMIFVYLPKIFLAMQQDIGYMGASIVAVVFFLLVFFAAITSLVSIIEVPTATLIEEKGVSRFKALMILAGSMGILTILCTMSFGMSEWLSTMFNYGDHDPATKKSLFDFIYDVFYDTILPLNGLMVCLFVMYRWKKVKLTEELSQGAPNYAGSFTEKYVNFSLSTFIPFILALIFINTVANKFFAYNLLGF</sequence>
<evidence type="ECO:0000313" key="7">
    <source>
        <dbReference type="EMBL" id="AIY65343.1"/>
    </source>
</evidence>
<feature type="transmembrane region" description="Helical" evidence="6">
    <location>
        <begin position="12"/>
        <end position="35"/>
    </location>
</feature>
<evidence type="ECO:0000256" key="3">
    <source>
        <dbReference type="ARBA" id="ARBA00022692"/>
    </source>
</evidence>
<feature type="transmembrane region" description="Helical" evidence="6">
    <location>
        <begin position="351"/>
        <end position="372"/>
    </location>
</feature>
<dbReference type="InterPro" id="IPR037272">
    <property type="entry name" value="SNS_sf"/>
</dbReference>
<feature type="transmembrane region" description="Helical" evidence="6">
    <location>
        <begin position="445"/>
        <end position="467"/>
    </location>
</feature>
<feature type="transmembrane region" description="Helical" evidence="6">
    <location>
        <begin position="41"/>
        <end position="61"/>
    </location>
</feature>
<dbReference type="InterPro" id="IPR000175">
    <property type="entry name" value="Na/ntran_symport"/>
</dbReference>
<keyword evidence="2" id="KW-0813">Transport</keyword>
<proteinExistence type="predicted"/>
<dbReference type="eggNOG" id="COG0733">
    <property type="taxonomic scope" value="Bacteria"/>
</dbReference>
<organism evidence="7 8">
    <name type="scientific">Pseudoalteromonas piratica</name>
    <dbReference type="NCBI Taxonomy" id="1348114"/>
    <lineage>
        <taxon>Bacteria</taxon>
        <taxon>Pseudomonadati</taxon>
        <taxon>Pseudomonadota</taxon>
        <taxon>Gammaproteobacteria</taxon>
        <taxon>Alteromonadales</taxon>
        <taxon>Pseudoalteromonadaceae</taxon>
        <taxon>Pseudoalteromonas</taxon>
    </lineage>
</organism>
<keyword evidence="3 6" id="KW-0812">Transmembrane</keyword>
<keyword evidence="4 6" id="KW-1133">Transmembrane helix</keyword>
<dbReference type="STRING" id="1348114.OM33_09410"/>
<dbReference type="EMBL" id="CP009888">
    <property type="protein sequence ID" value="AIY65343.1"/>
    <property type="molecule type" value="Genomic_DNA"/>
</dbReference>
<dbReference type="KEGG" id="pseo:OM33_09410"/>
<evidence type="ECO:0000256" key="4">
    <source>
        <dbReference type="ARBA" id="ARBA00022989"/>
    </source>
</evidence>
<feature type="transmembrane region" description="Helical" evidence="6">
    <location>
        <begin position="400"/>
        <end position="419"/>
    </location>
</feature>
<dbReference type="AlphaFoldDB" id="A0A0A7EFM2"/>
<accession>A0A0A7EFM2</accession>
<dbReference type="NCBIfam" id="NF037979">
    <property type="entry name" value="Na_transp"/>
    <property type="match status" value="1"/>
</dbReference>
<dbReference type="PRINTS" id="PR00176">
    <property type="entry name" value="NANEUSMPORT"/>
</dbReference>
<reference evidence="7 8" key="1">
    <citation type="submission" date="2014-11" db="EMBL/GenBank/DDBJ databases">
        <title>Complete Genome Sequence of Pseudoalteromonas sp. Strain OCN003 Isolated from Kaneohe Bay, Oahu, Hawaii.</title>
        <authorList>
            <person name="Beurmann S."/>
            <person name="Videau P."/>
            <person name="Ushijima B."/>
            <person name="Smith A.M."/>
            <person name="Aeby G.S."/>
            <person name="Callahan S.M."/>
            <person name="Belcaid M."/>
        </authorList>
    </citation>
    <scope>NUCLEOTIDE SEQUENCE [LARGE SCALE GENOMIC DNA]</scope>
    <source>
        <strain evidence="7 8">OCN003</strain>
    </source>
</reference>
<evidence type="ECO:0000256" key="1">
    <source>
        <dbReference type="ARBA" id="ARBA00004141"/>
    </source>
</evidence>
<feature type="transmembrane region" description="Helical" evidence="6">
    <location>
        <begin position="171"/>
        <end position="189"/>
    </location>
</feature>